<protein>
    <recommendedName>
        <fullName evidence="4">Secreted protein</fullName>
    </recommendedName>
</protein>
<evidence type="ECO:0008006" key="4">
    <source>
        <dbReference type="Google" id="ProtNLM"/>
    </source>
</evidence>
<comment type="caution">
    <text evidence="2">The sequence shown here is derived from an EMBL/GenBank/DDBJ whole genome shotgun (WGS) entry which is preliminary data.</text>
</comment>
<evidence type="ECO:0000313" key="3">
    <source>
        <dbReference type="Proteomes" id="UP000230605"/>
    </source>
</evidence>
<sequence length="236" mass="25604">MQNFRGLVLWSLLVFSPYGQAQSSNLTIAFSPAISESCASSSNASEVGAVTFTTADVPILNHCFNLDEVFRGSDSGNNTFTVPTGFTTSGDPSLVHYVLSNQEAFDPAANYSHVYYQQSFPVSRSQGSEEDDLPDNTAARLFQLYSGQNCENAIEISASEGQNTRPWYAYSCVSDGQCNVAAFSVKSFLVGDATTRLNLGWGDKCRDFVYSGDGARLRGKVGWAGATVIVVLTWWM</sequence>
<accession>A0A2G5HAD5</accession>
<gene>
    <name evidence="2" type="ORF">CB0940_07428</name>
</gene>
<name>A0A2G5HAD5_CERBT</name>
<proteinExistence type="predicted"/>
<feature type="signal peptide" evidence="1">
    <location>
        <begin position="1"/>
        <end position="21"/>
    </location>
</feature>
<evidence type="ECO:0000256" key="1">
    <source>
        <dbReference type="SAM" id="SignalP"/>
    </source>
</evidence>
<feature type="chain" id="PRO_5013781092" description="Secreted protein" evidence="1">
    <location>
        <begin position="22"/>
        <end position="236"/>
    </location>
</feature>
<reference evidence="2 3" key="1">
    <citation type="submission" date="2015-10" db="EMBL/GenBank/DDBJ databases">
        <title>The cercosporin biosynthetic gene cluster was horizontally transferred to several fungal lineages and shown to be expanded in Cercospora beticola based on microsynteny with recipient genomes.</title>
        <authorList>
            <person name="De Jonge R."/>
            <person name="Ebert M.K."/>
            <person name="Suttle J.C."/>
            <person name="Jurick Ii W.M."/>
            <person name="Secor G.A."/>
            <person name="Thomma B.P."/>
            <person name="Van De Peer Y."/>
            <person name="Bolton M.D."/>
        </authorList>
    </citation>
    <scope>NUCLEOTIDE SEQUENCE [LARGE SCALE GENOMIC DNA]</scope>
    <source>
        <strain evidence="2 3">09-40</strain>
    </source>
</reference>
<dbReference type="EMBL" id="LKMD01000108">
    <property type="protein sequence ID" value="PIA89488.1"/>
    <property type="molecule type" value="Genomic_DNA"/>
</dbReference>
<dbReference type="AlphaFoldDB" id="A0A2G5HAD5"/>
<keyword evidence="1" id="KW-0732">Signal</keyword>
<dbReference type="OrthoDB" id="3633429at2759"/>
<dbReference type="Proteomes" id="UP000230605">
    <property type="component" value="Chromosome 5"/>
</dbReference>
<evidence type="ECO:0000313" key="2">
    <source>
        <dbReference type="EMBL" id="PIA89488.1"/>
    </source>
</evidence>
<organism evidence="2 3">
    <name type="scientific">Cercospora beticola</name>
    <name type="common">Sugarbeet leaf spot fungus</name>
    <dbReference type="NCBI Taxonomy" id="122368"/>
    <lineage>
        <taxon>Eukaryota</taxon>
        <taxon>Fungi</taxon>
        <taxon>Dikarya</taxon>
        <taxon>Ascomycota</taxon>
        <taxon>Pezizomycotina</taxon>
        <taxon>Dothideomycetes</taxon>
        <taxon>Dothideomycetidae</taxon>
        <taxon>Mycosphaerellales</taxon>
        <taxon>Mycosphaerellaceae</taxon>
        <taxon>Cercospora</taxon>
    </lineage>
</organism>